<evidence type="ECO:0000256" key="4">
    <source>
        <dbReference type="ARBA" id="ARBA00022803"/>
    </source>
</evidence>
<dbReference type="SUPFAM" id="SSF52540">
    <property type="entry name" value="P-loop containing nucleoside triphosphate hydrolases"/>
    <property type="match status" value="1"/>
</dbReference>
<dbReference type="PROSITE" id="PS50293">
    <property type="entry name" value="TPR_REGION"/>
    <property type="match status" value="10"/>
</dbReference>
<dbReference type="SUPFAM" id="SSF48452">
    <property type="entry name" value="TPR-like"/>
    <property type="match status" value="3"/>
</dbReference>
<proteinExistence type="predicted"/>
<dbReference type="Pfam" id="PF07719">
    <property type="entry name" value="TPR_2"/>
    <property type="match status" value="1"/>
</dbReference>
<feature type="repeat" description="TPR" evidence="5">
    <location>
        <begin position="767"/>
        <end position="800"/>
    </location>
</feature>
<dbReference type="Gene3D" id="1.25.40.10">
    <property type="entry name" value="Tetratricopeptide repeat domain"/>
    <property type="match status" value="3"/>
</dbReference>
<feature type="transmembrane region" description="Helical" evidence="6">
    <location>
        <begin position="941"/>
        <end position="967"/>
    </location>
</feature>
<feature type="repeat" description="TPR" evidence="5">
    <location>
        <begin position="487"/>
        <end position="520"/>
    </location>
</feature>
<dbReference type="GO" id="GO:0001965">
    <property type="term" value="F:G-protein alpha-subunit binding"/>
    <property type="evidence" value="ECO:0007669"/>
    <property type="project" value="TreeGrafter"/>
</dbReference>
<dbReference type="InterPro" id="IPR013105">
    <property type="entry name" value="TPR_2"/>
</dbReference>
<keyword evidence="6" id="KW-0472">Membrane</keyword>
<dbReference type="PANTHER" id="PTHR45954">
    <property type="entry name" value="LD33695P"/>
    <property type="match status" value="1"/>
</dbReference>
<evidence type="ECO:0000256" key="5">
    <source>
        <dbReference type="PROSITE-ProRule" id="PRU00339"/>
    </source>
</evidence>
<feature type="repeat" description="TPR" evidence="5">
    <location>
        <begin position="887"/>
        <end position="920"/>
    </location>
</feature>
<dbReference type="InterPro" id="IPR011990">
    <property type="entry name" value="TPR-like_helical_dom_sf"/>
</dbReference>
<keyword evidence="6" id="KW-1133">Transmembrane helix</keyword>
<accession>A0A552FTC1</accession>
<dbReference type="InterPro" id="IPR019734">
    <property type="entry name" value="TPR_rpt"/>
</dbReference>
<feature type="repeat" description="TPR" evidence="5">
    <location>
        <begin position="847"/>
        <end position="880"/>
    </location>
</feature>
<dbReference type="PANTHER" id="PTHR45954:SF1">
    <property type="entry name" value="LD33695P"/>
    <property type="match status" value="1"/>
</dbReference>
<dbReference type="Pfam" id="PF13424">
    <property type="entry name" value="TPR_12"/>
    <property type="match status" value="5"/>
</dbReference>
<dbReference type="Pfam" id="PF00931">
    <property type="entry name" value="NB-ARC"/>
    <property type="match status" value="1"/>
</dbReference>
<name>A0A552FTC1_MICAE</name>
<dbReference type="SMART" id="SM00028">
    <property type="entry name" value="TPR"/>
    <property type="match status" value="11"/>
</dbReference>
<feature type="repeat" description="TPR" evidence="5">
    <location>
        <begin position="567"/>
        <end position="600"/>
    </location>
</feature>
<dbReference type="InterPro" id="IPR002182">
    <property type="entry name" value="NB-ARC"/>
</dbReference>
<feature type="repeat" description="TPR" evidence="5">
    <location>
        <begin position="807"/>
        <end position="840"/>
    </location>
</feature>
<dbReference type="GO" id="GO:0043531">
    <property type="term" value="F:ADP binding"/>
    <property type="evidence" value="ECO:0007669"/>
    <property type="project" value="InterPro"/>
</dbReference>
<keyword evidence="4 5" id="KW-0802">TPR repeat</keyword>
<comment type="caution">
    <text evidence="8">The sequence shown here is derived from an EMBL/GenBank/DDBJ whole genome shotgun (WGS) entry which is preliminary data.</text>
</comment>
<dbReference type="InterPro" id="IPR052386">
    <property type="entry name" value="GPSM"/>
</dbReference>
<gene>
    <name evidence="8" type="ORF">EWV57_11530</name>
</gene>
<dbReference type="EMBL" id="SFBE01000195">
    <property type="protein sequence ID" value="TRU49877.1"/>
    <property type="molecule type" value="Genomic_DNA"/>
</dbReference>
<evidence type="ECO:0000256" key="3">
    <source>
        <dbReference type="ARBA" id="ARBA00022737"/>
    </source>
</evidence>
<dbReference type="Gene3D" id="3.40.50.300">
    <property type="entry name" value="P-loop containing nucleotide triphosphate hydrolases"/>
    <property type="match status" value="1"/>
</dbReference>
<dbReference type="AlphaFoldDB" id="A0A552FTC1"/>
<feature type="domain" description="NB-ARC" evidence="7">
    <location>
        <begin position="73"/>
        <end position="214"/>
    </location>
</feature>
<reference evidence="8 9" key="1">
    <citation type="submission" date="2019-01" db="EMBL/GenBank/DDBJ databases">
        <title>Coherence of Microcystis species and biogeography revealed through population genomics.</title>
        <authorList>
            <person name="Perez-Carrascal O.M."/>
            <person name="Terrat Y."/>
            <person name="Giani A."/>
            <person name="Fortin N."/>
            <person name="Tromas N."/>
            <person name="Shapiro B.J."/>
        </authorList>
    </citation>
    <scope>NUCLEOTIDE SEQUENCE [LARGE SCALE GENOMIC DNA]</scope>
    <source>
        <strain evidence="8">Ma_QC_Ch_20071001_S25D</strain>
    </source>
</reference>
<evidence type="ECO:0000256" key="1">
    <source>
        <dbReference type="ARBA" id="ARBA00004496"/>
    </source>
</evidence>
<sequence>MTSETNPKDINLSGTAQDQSKLIQIAKIEAKNVIVSEELLNRLETPSLGILRGGDARKSLAYWQGRKEEITQIKQLFNDKNVAMIGIKGVGGIGKSTLASKIFKEEIPLDPSLGDDEDLFPKRFWWEAGNLGGFSGLARQLLTEFGYPVPEKEIDLQEALIRQLQRHRHLIIIDNLESLLGEDGSWNNEFYQQFFTAWIEKGDTSKIIVTTREKPKPMGFNRWIELKGLKPPEGAQLLAESQITGDLENFSRRVDGHPLLLRLVADLILAEFPQNPSLERLADLGLGNLSQLLSDPQVMGSHRQETVGIALVLDASFQRLSQRQQELFTKTSIYRREFDSPAAKAVMDNYPEIALSEITADLRELQRRSLLEEKEENRQRIFSFQPLVWEYAQYKAGDQRELHQKAIIYYLSTIKTKPWQTLKDVTEYLEIFYHWSQLKVYDSAFDILHAIDDFLTRRGYYQTLADYYLELVTVYQQQEEQTNRKYTASLTSLGNAYYFLGEYQKAIEFYQQSLAIFQRIGDRGGEAYSYNNLGNVYNSLGEYQKAIEFHQQSLAIKREIGDRGGEGKSYGNLGNVYYSLGEYQKAIEFHQQSLAITREIGDRGGEGTSYMGLGNVYDSLGEYQKAIEFYQQSLAIKREIGDRRGEASSYMGLGNVYNSLGEYQKAIEFYQQSLAIKREIGDRRGEASSYMGLGNVYDSLGEYQKAIEFYQQSLAITREIGDRGSEAKSYGNLGNVYYSLGEYQKAIEFHQQSLAILREIGDRGGEANSYMGLGIVYYSLGEYQKAIEFHQQSLAIEREIGDRGGEGKSYNNLGNVYYSLGEYQKAIEFHQQSLAIKREIGDRGGEASSYNNLGTVYSSLGEYQKAIEFHQQSLAITREIGDRGGEAKSWFNLGLTYYKLKRIAEAKEAYLQSRELYQALGLAADVQDCDQAIRQLETRKYPLIVAFFLGVIKFPLVLIGVIIVALWRLLKRWLRKA</sequence>
<dbReference type="PRINTS" id="PR00364">
    <property type="entry name" value="DISEASERSIST"/>
</dbReference>
<protein>
    <submittedName>
        <fullName evidence="8">Tetratricopeptide repeat protein</fullName>
    </submittedName>
</protein>
<evidence type="ECO:0000256" key="6">
    <source>
        <dbReference type="SAM" id="Phobius"/>
    </source>
</evidence>
<dbReference type="GO" id="GO:0005092">
    <property type="term" value="F:GDP-dissociation inhibitor activity"/>
    <property type="evidence" value="ECO:0007669"/>
    <property type="project" value="TreeGrafter"/>
</dbReference>
<evidence type="ECO:0000259" key="7">
    <source>
        <dbReference type="Pfam" id="PF00931"/>
    </source>
</evidence>
<evidence type="ECO:0000256" key="2">
    <source>
        <dbReference type="ARBA" id="ARBA00022490"/>
    </source>
</evidence>
<keyword evidence="6" id="KW-0812">Transmembrane</keyword>
<dbReference type="PROSITE" id="PS50005">
    <property type="entry name" value="TPR"/>
    <property type="match status" value="11"/>
</dbReference>
<feature type="repeat" description="TPR" evidence="5">
    <location>
        <begin position="687"/>
        <end position="720"/>
    </location>
</feature>
<dbReference type="InterPro" id="IPR027417">
    <property type="entry name" value="P-loop_NTPase"/>
</dbReference>
<organism evidence="8 9">
    <name type="scientific">Microcystis aeruginosa Ma_QC_Ch_20071001_S25D</name>
    <dbReference type="NCBI Taxonomy" id="2486250"/>
    <lineage>
        <taxon>Bacteria</taxon>
        <taxon>Bacillati</taxon>
        <taxon>Cyanobacteriota</taxon>
        <taxon>Cyanophyceae</taxon>
        <taxon>Oscillatoriophycideae</taxon>
        <taxon>Chroococcales</taxon>
        <taxon>Microcystaceae</taxon>
        <taxon>Microcystis</taxon>
    </lineage>
</organism>
<feature type="repeat" description="TPR" evidence="5">
    <location>
        <begin position="727"/>
        <end position="760"/>
    </location>
</feature>
<dbReference type="Proteomes" id="UP000316958">
    <property type="component" value="Unassembled WGS sequence"/>
</dbReference>
<feature type="repeat" description="TPR" evidence="5">
    <location>
        <begin position="607"/>
        <end position="640"/>
    </location>
</feature>
<feature type="repeat" description="TPR" evidence="5">
    <location>
        <begin position="527"/>
        <end position="560"/>
    </location>
</feature>
<keyword evidence="2" id="KW-0963">Cytoplasm</keyword>
<dbReference type="GO" id="GO:0005938">
    <property type="term" value="C:cell cortex"/>
    <property type="evidence" value="ECO:0007669"/>
    <property type="project" value="TreeGrafter"/>
</dbReference>
<feature type="repeat" description="TPR" evidence="5">
    <location>
        <begin position="647"/>
        <end position="680"/>
    </location>
</feature>
<comment type="subcellular location">
    <subcellularLocation>
        <location evidence="1">Cytoplasm</location>
    </subcellularLocation>
</comment>
<evidence type="ECO:0000313" key="9">
    <source>
        <dbReference type="Proteomes" id="UP000316958"/>
    </source>
</evidence>
<keyword evidence="3" id="KW-0677">Repeat</keyword>
<evidence type="ECO:0000313" key="8">
    <source>
        <dbReference type="EMBL" id="TRU49877.1"/>
    </source>
</evidence>